<accession>A0A2H0B514</accession>
<dbReference type="SUPFAM" id="SSF52172">
    <property type="entry name" value="CheY-like"/>
    <property type="match status" value="1"/>
</dbReference>
<dbReference type="SMART" id="SM00448">
    <property type="entry name" value="REC"/>
    <property type="match status" value="1"/>
</dbReference>
<dbReference type="InterPro" id="IPR039420">
    <property type="entry name" value="WalR-like"/>
</dbReference>
<comment type="caution">
    <text evidence="10">The sequence shown here is derived from an EMBL/GenBank/DDBJ whole genome shotgun (WGS) entry which is preliminary data.</text>
</comment>
<dbReference type="Pfam" id="PF00072">
    <property type="entry name" value="Response_reg"/>
    <property type="match status" value="1"/>
</dbReference>
<evidence type="ECO:0000313" key="11">
    <source>
        <dbReference type="Proteomes" id="UP000229459"/>
    </source>
</evidence>
<evidence type="ECO:0000256" key="1">
    <source>
        <dbReference type="ARBA" id="ARBA00022553"/>
    </source>
</evidence>
<gene>
    <name evidence="10" type="ORF">COX08_04885</name>
</gene>
<evidence type="ECO:0000259" key="9">
    <source>
        <dbReference type="PROSITE" id="PS51755"/>
    </source>
</evidence>
<organism evidence="10 11">
    <name type="scientific">Candidatus Beckwithbacteria bacterium CG23_combo_of_CG06-09_8_20_14_all_34_8</name>
    <dbReference type="NCBI Taxonomy" id="1974497"/>
    <lineage>
        <taxon>Bacteria</taxon>
        <taxon>Candidatus Beckwithiibacteriota</taxon>
    </lineage>
</organism>
<dbReference type="Proteomes" id="UP000229459">
    <property type="component" value="Unassembled WGS sequence"/>
</dbReference>
<evidence type="ECO:0000256" key="7">
    <source>
        <dbReference type="PROSITE-ProRule" id="PRU01091"/>
    </source>
</evidence>
<dbReference type="FunFam" id="1.10.10.10:FF:000005">
    <property type="entry name" value="Two-component system response regulator"/>
    <property type="match status" value="1"/>
</dbReference>
<dbReference type="FunFam" id="3.40.50.2300:FF:000001">
    <property type="entry name" value="DNA-binding response regulator PhoB"/>
    <property type="match status" value="1"/>
</dbReference>
<keyword evidence="5" id="KW-0804">Transcription</keyword>
<keyword evidence="4 7" id="KW-0238">DNA-binding</keyword>
<dbReference type="GO" id="GO:0000976">
    <property type="term" value="F:transcription cis-regulatory region binding"/>
    <property type="evidence" value="ECO:0007669"/>
    <property type="project" value="TreeGrafter"/>
</dbReference>
<dbReference type="SMART" id="SM00862">
    <property type="entry name" value="Trans_reg_C"/>
    <property type="match status" value="1"/>
</dbReference>
<dbReference type="SUPFAM" id="SSF46894">
    <property type="entry name" value="C-terminal effector domain of the bipartite response regulators"/>
    <property type="match status" value="1"/>
</dbReference>
<evidence type="ECO:0000259" key="8">
    <source>
        <dbReference type="PROSITE" id="PS50110"/>
    </source>
</evidence>
<dbReference type="PANTHER" id="PTHR48111">
    <property type="entry name" value="REGULATOR OF RPOS"/>
    <property type="match status" value="1"/>
</dbReference>
<keyword evidence="3" id="KW-0805">Transcription regulation</keyword>
<evidence type="ECO:0000313" key="10">
    <source>
        <dbReference type="EMBL" id="PIP52724.1"/>
    </source>
</evidence>
<dbReference type="InterPro" id="IPR001867">
    <property type="entry name" value="OmpR/PhoB-type_DNA-bd"/>
</dbReference>
<dbReference type="Gene3D" id="6.10.250.690">
    <property type="match status" value="1"/>
</dbReference>
<dbReference type="AlphaFoldDB" id="A0A2H0B514"/>
<dbReference type="InterPro" id="IPR011006">
    <property type="entry name" value="CheY-like_superfamily"/>
</dbReference>
<dbReference type="InterPro" id="IPR016032">
    <property type="entry name" value="Sig_transdc_resp-reg_C-effctor"/>
</dbReference>
<feature type="modified residue" description="4-aspartylphosphate" evidence="6">
    <location>
        <position position="51"/>
    </location>
</feature>
<dbReference type="PANTHER" id="PTHR48111:SF22">
    <property type="entry name" value="REGULATOR OF RPOS"/>
    <property type="match status" value="1"/>
</dbReference>
<keyword evidence="1 6" id="KW-0597">Phosphoprotein</keyword>
<name>A0A2H0B514_9BACT</name>
<dbReference type="GO" id="GO:0006355">
    <property type="term" value="P:regulation of DNA-templated transcription"/>
    <property type="evidence" value="ECO:0007669"/>
    <property type="project" value="InterPro"/>
</dbReference>
<dbReference type="Gene3D" id="1.10.10.10">
    <property type="entry name" value="Winged helix-like DNA-binding domain superfamily/Winged helix DNA-binding domain"/>
    <property type="match status" value="1"/>
</dbReference>
<evidence type="ECO:0000256" key="2">
    <source>
        <dbReference type="ARBA" id="ARBA00023012"/>
    </source>
</evidence>
<dbReference type="CDD" id="cd00383">
    <property type="entry name" value="trans_reg_C"/>
    <property type="match status" value="1"/>
</dbReference>
<dbReference type="InterPro" id="IPR036388">
    <property type="entry name" value="WH-like_DNA-bd_sf"/>
</dbReference>
<sequence length="225" mass="25590">MKILIIEDEHKIANSLKKGFEQEKYVVDVAYEGIEGFDMAHDGDYDLIILDLMLPGMNGKQICQELRGGNIHTPILMLTAKGELRDKVNGLDIGADDYMTKPFAFEELLARARALGRRPRQSLNVLLSCEDLTLDTISFIVKRAGRVIELTSKEFSLLEYLMRHTNQILSKDQIIEHVWNYDSDVLPNTVEVFIKSLRNKIDRSFVNSPTLIQTVRGFGYKLGKA</sequence>
<dbReference type="GO" id="GO:0005829">
    <property type="term" value="C:cytosol"/>
    <property type="evidence" value="ECO:0007669"/>
    <property type="project" value="TreeGrafter"/>
</dbReference>
<protein>
    <submittedName>
        <fullName evidence="10">DNA-binding response regulator</fullName>
    </submittedName>
</protein>
<feature type="DNA-binding region" description="OmpR/PhoB-type" evidence="7">
    <location>
        <begin position="124"/>
        <end position="224"/>
    </location>
</feature>
<evidence type="ECO:0000256" key="4">
    <source>
        <dbReference type="ARBA" id="ARBA00023125"/>
    </source>
</evidence>
<reference evidence="10 11" key="1">
    <citation type="submission" date="2017-09" db="EMBL/GenBank/DDBJ databases">
        <title>Depth-based differentiation of microbial function through sediment-hosted aquifers and enrichment of novel symbionts in the deep terrestrial subsurface.</title>
        <authorList>
            <person name="Probst A.J."/>
            <person name="Ladd B."/>
            <person name="Jarett J.K."/>
            <person name="Geller-Mcgrath D.E."/>
            <person name="Sieber C.M."/>
            <person name="Emerson J.B."/>
            <person name="Anantharaman K."/>
            <person name="Thomas B.C."/>
            <person name="Malmstrom R."/>
            <person name="Stieglmeier M."/>
            <person name="Klingl A."/>
            <person name="Woyke T."/>
            <person name="Ryan C.M."/>
            <person name="Banfield J.F."/>
        </authorList>
    </citation>
    <scope>NUCLEOTIDE SEQUENCE [LARGE SCALE GENOMIC DNA]</scope>
    <source>
        <strain evidence="10">CG23_combo_of_CG06-09_8_20_14_all_34_8</strain>
    </source>
</reference>
<evidence type="ECO:0000256" key="6">
    <source>
        <dbReference type="PROSITE-ProRule" id="PRU00169"/>
    </source>
</evidence>
<evidence type="ECO:0000256" key="3">
    <source>
        <dbReference type="ARBA" id="ARBA00023015"/>
    </source>
</evidence>
<evidence type="ECO:0000256" key="5">
    <source>
        <dbReference type="ARBA" id="ARBA00023163"/>
    </source>
</evidence>
<dbReference type="Gene3D" id="3.40.50.2300">
    <property type="match status" value="1"/>
</dbReference>
<proteinExistence type="predicted"/>
<dbReference type="GO" id="GO:0032993">
    <property type="term" value="C:protein-DNA complex"/>
    <property type="evidence" value="ECO:0007669"/>
    <property type="project" value="TreeGrafter"/>
</dbReference>
<dbReference type="PROSITE" id="PS51755">
    <property type="entry name" value="OMPR_PHOB"/>
    <property type="match status" value="1"/>
</dbReference>
<dbReference type="EMBL" id="PCSR01000118">
    <property type="protein sequence ID" value="PIP52724.1"/>
    <property type="molecule type" value="Genomic_DNA"/>
</dbReference>
<dbReference type="Pfam" id="PF00486">
    <property type="entry name" value="Trans_reg_C"/>
    <property type="match status" value="1"/>
</dbReference>
<dbReference type="GO" id="GO:0000156">
    <property type="term" value="F:phosphorelay response regulator activity"/>
    <property type="evidence" value="ECO:0007669"/>
    <property type="project" value="TreeGrafter"/>
</dbReference>
<keyword evidence="2" id="KW-0902">Two-component regulatory system</keyword>
<dbReference type="PROSITE" id="PS50110">
    <property type="entry name" value="RESPONSE_REGULATORY"/>
    <property type="match status" value="1"/>
</dbReference>
<dbReference type="InterPro" id="IPR001789">
    <property type="entry name" value="Sig_transdc_resp-reg_receiver"/>
</dbReference>
<feature type="domain" description="Response regulatory" evidence="8">
    <location>
        <begin position="2"/>
        <end position="116"/>
    </location>
</feature>
<feature type="domain" description="OmpR/PhoB-type" evidence="9">
    <location>
        <begin position="124"/>
        <end position="224"/>
    </location>
</feature>